<proteinExistence type="predicted"/>
<comment type="caution">
    <text evidence="2">The sequence shown here is derived from an EMBL/GenBank/DDBJ whole genome shotgun (WGS) entry which is preliminary data.</text>
</comment>
<reference evidence="2 3" key="1">
    <citation type="submission" date="2021-06" db="EMBL/GenBank/DDBJ databases">
        <authorList>
            <person name="Palmer J.M."/>
        </authorList>
    </citation>
    <scope>NUCLEOTIDE SEQUENCE [LARGE SCALE GENOMIC DNA]</scope>
    <source>
        <strain evidence="2 3">MEX-2019</strain>
        <tissue evidence="2">Muscle</tissue>
    </source>
</reference>
<dbReference type="Proteomes" id="UP001311232">
    <property type="component" value="Unassembled WGS sequence"/>
</dbReference>
<organism evidence="2 3">
    <name type="scientific">Crenichthys baileyi</name>
    <name type="common">White River springfish</name>
    <dbReference type="NCBI Taxonomy" id="28760"/>
    <lineage>
        <taxon>Eukaryota</taxon>
        <taxon>Metazoa</taxon>
        <taxon>Chordata</taxon>
        <taxon>Craniata</taxon>
        <taxon>Vertebrata</taxon>
        <taxon>Euteleostomi</taxon>
        <taxon>Actinopterygii</taxon>
        <taxon>Neopterygii</taxon>
        <taxon>Teleostei</taxon>
        <taxon>Neoteleostei</taxon>
        <taxon>Acanthomorphata</taxon>
        <taxon>Ovalentaria</taxon>
        <taxon>Atherinomorphae</taxon>
        <taxon>Cyprinodontiformes</taxon>
        <taxon>Goodeidae</taxon>
        <taxon>Crenichthys</taxon>
    </lineage>
</organism>
<evidence type="ECO:0000313" key="3">
    <source>
        <dbReference type="Proteomes" id="UP001311232"/>
    </source>
</evidence>
<feature type="region of interest" description="Disordered" evidence="1">
    <location>
        <begin position="202"/>
        <end position="222"/>
    </location>
</feature>
<dbReference type="AlphaFoldDB" id="A0AAV9RX30"/>
<accession>A0AAV9RX30</accession>
<keyword evidence="3" id="KW-1185">Reference proteome</keyword>
<evidence type="ECO:0000256" key="1">
    <source>
        <dbReference type="SAM" id="MobiDB-lite"/>
    </source>
</evidence>
<dbReference type="EMBL" id="JAHHUM010001200">
    <property type="protein sequence ID" value="KAK5613601.1"/>
    <property type="molecule type" value="Genomic_DNA"/>
</dbReference>
<protein>
    <submittedName>
        <fullName evidence="2">Uncharacterized protein</fullName>
    </submittedName>
</protein>
<gene>
    <name evidence="2" type="ORF">CRENBAI_019030</name>
</gene>
<name>A0AAV9RX30_9TELE</name>
<sequence length="337" mass="38318">MTPARSTDFPRTSKYLRSKLRKHGSNVGLHPRLSTSVRSSFQTKRSLKRCLGGGEALHTSSSEIGIPIVTYSADDDQTSPTTMDEKQASGHLRRTSLLCEAPVTVFRHTLRELDAPKKSTYYLCKVQRPPFDTLQEEWSLEPYGLSGSWGYIFMYEIGELCLYQLDQDEVFNGSLALCTLTHNDCAVLRLAIPHLNDNPESVSVYEREDEDESSPRPAKRMRMCPHPSDVEIAAREPVFSAVWGSKTTANGRWSFRASKRKNNQTIPSDLFVLEAFNQNCGVFKTVLALPYDAWDEKMNEIGPRLFNLFRNSRCWTDVMSVKRMLTFPVVDLKLTLF</sequence>
<evidence type="ECO:0000313" key="2">
    <source>
        <dbReference type="EMBL" id="KAK5613601.1"/>
    </source>
</evidence>